<dbReference type="Gene3D" id="6.10.250.3410">
    <property type="entry name" value="DBF zinc finger"/>
    <property type="match status" value="1"/>
</dbReference>
<protein>
    <recommendedName>
        <fullName evidence="6">DBF4-type domain-containing protein</fullName>
    </recommendedName>
</protein>
<dbReference type="AlphaFoldDB" id="A0A8C3CH76"/>
<reference evidence="7" key="2">
    <citation type="submission" date="2025-09" db="UniProtKB">
        <authorList>
            <consortium name="Ensembl"/>
        </authorList>
    </citation>
    <scope>IDENTIFICATION</scope>
</reference>
<evidence type="ECO:0000256" key="4">
    <source>
        <dbReference type="PROSITE-ProRule" id="PRU00600"/>
    </source>
</evidence>
<proteinExistence type="predicted"/>
<name>A0A8C3CH76_CAIMO</name>
<evidence type="ECO:0000256" key="2">
    <source>
        <dbReference type="ARBA" id="ARBA00022771"/>
    </source>
</evidence>
<dbReference type="SMART" id="SM00586">
    <property type="entry name" value="ZnF_DBF"/>
    <property type="match status" value="1"/>
</dbReference>
<dbReference type="PROSITE" id="PS51265">
    <property type="entry name" value="ZF_DBF4"/>
    <property type="match status" value="1"/>
</dbReference>
<feature type="region of interest" description="Disordered" evidence="5">
    <location>
        <begin position="573"/>
        <end position="595"/>
    </location>
</feature>
<dbReference type="InterPro" id="IPR006572">
    <property type="entry name" value="Znf_DBF"/>
</dbReference>
<organism evidence="7 8">
    <name type="scientific">Cairina moschata</name>
    <name type="common">Muscovy duck</name>
    <dbReference type="NCBI Taxonomy" id="8855"/>
    <lineage>
        <taxon>Eukaryota</taxon>
        <taxon>Metazoa</taxon>
        <taxon>Chordata</taxon>
        <taxon>Craniata</taxon>
        <taxon>Vertebrata</taxon>
        <taxon>Euteleostomi</taxon>
        <taxon>Archelosauria</taxon>
        <taxon>Archosauria</taxon>
        <taxon>Dinosauria</taxon>
        <taxon>Saurischia</taxon>
        <taxon>Theropoda</taxon>
        <taxon>Coelurosauria</taxon>
        <taxon>Aves</taxon>
        <taxon>Neognathae</taxon>
        <taxon>Galloanserae</taxon>
        <taxon>Anseriformes</taxon>
        <taxon>Anatidae</taxon>
        <taxon>Anatinae</taxon>
        <taxon>Cairina</taxon>
    </lineage>
</organism>
<keyword evidence="8" id="KW-1185">Reference proteome</keyword>
<dbReference type="GO" id="GO:0008270">
    <property type="term" value="F:zinc ion binding"/>
    <property type="evidence" value="ECO:0007669"/>
    <property type="project" value="UniProtKB-KW"/>
</dbReference>
<keyword evidence="2 4" id="KW-0863">Zinc-finger</keyword>
<dbReference type="InterPro" id="IPR038545">
    <property type="entry name" value="Znf_DBF_sf"/>
</dbReference>
<dbReference type="GO" id="GO:0043539">
    <property type="term" value="F:protein serine/threonine kinase activator activity"/>
    <property type="evidence" value="ECO:0007669"/>
    <property type="project" value="TreeGrafter"/>
</dbReference>
<accession>A0A8C3CH76</accession>
<dbReference type="GO" id="GO:1901987">
    <property type="term" value="P:regulation of cell cycle phase transition"/>
    <property type="evidence" value="ECO:0007669"/>
    <property type="project" value="TreeGrafter"/>
</dbReference>
<feature type="domain" description="DBF4-type" evidence="6">
    <location>
        <begin position="256"/>
        <end position="305"/>
    </location>
</feature>
<dbReference type="GO" id="GO:0031431">
    <property type="term" value="C:Dbf4-dependent protein kinase complex"/>
    <property type="evidence" value="ECO:0007669"/>
    <property type="project" value="TreeGrafter"/>
</dbReference>
<evidence type="ECO:0000256" key="5">
    <source>
        <dbReference type="SAM" id="MobiDB-lite"/>
    </source>
</evidence>
<dbReference type="PANTHER" id="PTHR15375:SF24">
    <property type="entry name" value="PROTEIN DBF4 HOMOLOG B"/>
    <property type="match status" value="1"/>
</dbReference>
<feature type="compositionally biased region" description="Gly residues" evidence="5">
    <location>
        <begin position="489"/>
        <end position="502"/>
    </location>
</feature>
<feature type="region of interest" description="Disordered" evidence="5">
    <location>
        <begin position="54"/>
        <end position="97"/>
    </location>
</feature>
<dbReference type="Ensembl" id="ENSCMMT00000022596.1">
    <property type="protein sequence ID" value="ENSCMMP00000020602.1"/>
    <property type="gene ID" value="ENSCMMG00000012988.1"/>
</dbReference>
<keyword evidence="3" id="KW-0862">Zinc</keyword>
<dbReference type="PANTHER" id="PTHR15375">
    <property type="entry name" value="ACTIVATOR OF S-PHASE KINASE-RELATED"/>
    <property type="match status" value="1"/>
</dbReference>
<keyword evidence="1" id="KW-0479">Metal-binding</keyword>
<dbReference type="GO" id="GO:0010571">
    <property type="term" value="P:positive regulation of nuclear cell cycle DNA replication"/>
    <property type="evidence" value="ECO:0007669"/>
    <property type="project" value="TreeGrafter"/>
</dbReference>
<evidence type="ECO:0000256" key="3">
    <source>
        <dbReference type="ARBA" id="ARBA00022833"/>
    </source>
</evidence>
<dbReference type="FunFam" id="6.10.250.3410:FF:000001">
    <property type="entry name" value="Protein DBF4 homolog A"/>
    <property type="match status" value="1"/>
</dbReference>
<dbReference type="Pfam" id="PF07535">
    <property type="entry name" value="zf-DBF"/>
    <property type="match status" value="1"/>
</dbReference>
<dbReference type="GO" id="GO:0003676">
    <property type="term" value="F:nucleic acid binding"/>
    <property type="evidence" value="ECO:0007669"/>
    <property type="project" value="InterPro"/>
</dbReference>
<feature type="region of interest" description="Disordered" evidence="5">
    <location>
        <begin position="459"/>
        <end position="502"/>
    </location>
</feature>
<reference evidence="7" key="1">
    <citation type="submission" date="2025-08" db="UniProtKB">
        <authorList>
            <consortium name="Ensembl"/>
        </authorList>
    </citation>
    <scope>IDENTIFICATION</scope>
</reference>
<evidence type="ECO:0000313" key="8">
    <source>
        <dbReference type="Proteomes" id="UP000694556"/>
    </source>
</evidence>
<evidence type="ECO:0000313" key="7">
    <source>
        <dbReference type="Ensembl" id="ENSCMMP00000020602.1"/>
    </source>
</evidence>
<feature type="compositionally biased region" description="Polar residues" evidence="5">
    <location>
        <begin position="84"/>
        <end position="96"/>
    </location>
</feature>
<feature type="compositionally biased region" description="Basic and acidic residues" evidence="5">
    <location>
        <begin position="56"/>
        <end position="80"/>
    </location>
</feature>
<evidence type="ECO:0000259" key="6">
    <source>
        <dbReference type="PROSITE" id="PS51265"/>
    </source>
</evidence>
<sequence>MAGPAATGRPLRGKSFYLDVPSGRAARDLAAAIRHLGGVTECFLSKEVNYVVSSNKEAKRDKAGTRTEKRSNTTSEDAKAKSPMPSTSKGNHTRLQQKPPDIALISRGKELLQKAMKNQDTCSGSSILASARLWGVQVLHVDEMLLYAQQLLRAISGSRKQSQKTEAKCLASGSKIRKAGKLKPPFLKVEDQSRQFRPFHHQFKSFPDLNFLAPKSSSPFEPLKNLSNSCRARGVEGCPMHSNGEKSPQSTPVTVPKKKRGFCECCRETFEELQKHLQSPQHKRFALDDSRYAPVDRVISQLTNDFVEQPAKVLLCYLTDEHLMPRAQVTGGIEKLTAELGKESQQPEQGAVDLFDAEPDPGLKIKECSSGLPRDRVSNPREEGRLTENCSLGLSVRAGLTARVCAARATTEEFAVVGDTDSDLAPEFAWGTCVAASHVGGAIASSSEPDNQQVLGSVSHLPQALPVSRKRQLSPRQSTQMGKKPRLELGGGRPVGGGMGVQGAGQMPEPGLPGVEAGSWPLSTKLSTRPHHPPVLDLCLGGNPGDPASQPGSLEALSVGFDPTETAVVSTVSKHGWSRGNMSSHGKLGGENGNTPRNVLSPALETTMSKSSCPAGQSPSAKLPVAEARCCCSLCVKTGEKIAPELPSLPSHSKEQTLCPGLLHHLPCNTQADDNFRKSSSESDWDVQLLSTLTGIQDSKIRAVDRDLLQRTHVNVRDSGYESQLCSVLKQNSEFEWAAKGDKSCRNYCTETKEAPLPIFETFFGSWTS</sequence>
<dbReference type="InterPro" id="IPR051590">
    <property type="entry name" value="Replication_Regulatory_Kinase"/>
</dbReference>
<dbReference type="Proteomes" id="UP000694556">
    <property type="component" value="Unassembled WGS sequence"/>
</dbReference>
<evidence type="ECO:0000256" key="1">
    <source>
        <dbReference type="ARBA" id="ARBA00022723"/>
    </source>
</evidence>